<proteinExistence type="predicted"/>
<dbReference type="EMBL" id="BAAACG010000001">
    <property type="protein sequence ID" value="GAA0732292.1"/>
    <property type="molecule type" value="Genomic_DNA"/>
</dbReference>
<organism evidence="1 2">
    <name type="scientific">Clostridium oceanicum</name>
    <dbReference type="NCBI Taxonomy" id="1543"/>
    <lineage>
        <taxon>Bacteria</taxon>
        <taxon>Bacillati</taxon>
        <taxon>Bacillota</taxon>
        <taxon>Clostridia</taxon>
        <taxon>Eubacteriales</taxon>
        <taxon>Clostridiaceae</taxon>
        <taxon>Clostridium</taxon>
    </lineage>
</organism>
<evidence type="ECO:0000313" key="2">
    <source>
        <dbReference type="Proteomes" id="UP001501510"/>
    </source>
</evidence>
<protein>
    <submittedName>
        <fullName evidence="1">Streptolysin associated protein SagC</fullName>
    </submittedName>
</protein>
<dbReference type="InterPro" id="IPR019892">
    <property type="entry name" value="Cyclo_dehy_ocin"/>
</dbReference>
<dbReference type="RefSeq" id="WP_343757867.1">
    <property type="nucleotide sequence ID" value="NZ_BAAACG010000001.1"/>
</dbReference>
<comment type="caution">
    <text evidence="1">The sequence shown here is derived from an EMBL/GenBank/DDBJ whole genome shotgun (WGS) entry which is preliminary data.</text>
</comment>
<dbReference type="SUPFAM" id="SSF69572">
    <property type="entry name" value="Activating enzymes of the ubiquitin-like proteins"/>
    <property type="match status" value="1"/>
</dbReference>
<dbReference type="Proteomes" id="UP001501510">
    <property type="component" value="Unassembled WGS sequence"/>
</dbReference>
<gene>
    <name evidence="1" type="ORF">GCM10008906_01700</name>
</gene>
<dbReference type="NCBIfam" id="TIGR03603">
    <property type="entry name" value="cyclo_dehy_ocin"/>
    <property type="match status" value="1"/>
</dbReference>
<reference evidence="2" key="1">
    <citation type="journal article" date="2019" name="Int. J. Syst. Evol. Microbiol.">
        <title>The Global Catalogue of Microorganisms (GCM) 10K type strain sequencing project: providing services to taxonomists for standard genome sequencing and annotation.</title>
        <authorList>
            <consortium name="The Broad Institute Genomics Platform"/>
            <consortium name="The Broad Institute Genome Sequencing Center for Infectious Disease"/>
            <person name="Wu L."/>
            <person name="Ma J."/>
        </authorList>
    </citation>
    <scope>NUCLEOTIDE SEQUENCE [LARGE SCALE GENOMIC DNA]</scope>
    <source>
        <strain evidence="2">JCM 1407</strain>
    </source>
</reference>
<evidence type="ECO:0000313" key="1">
    <source>
        <dbReference type="EMBL" id="GAA0732292.1"/>
    </source>
</evidence>
<name>A0ABP3UI06_9CLOT</name>
<dbReference type="InterPro" id="IPR035985">
    <property type="entry name" value="Ubiquitin-activating_enz"/>
</dbReference>
<keyword evidence="2" id="KW-1185">Reference proteome</keyword>
<sequence>MMNSNLKNYTLDENLRIFDNGSDEIRLRIGIWNYNEAVINLTGQSEDFKKCIRDILNKMLEGKSFETTSLKEYNILEEEQNNIVGLFDGLVAAKMLCSKEQRELSNKITSCLLGDYKACVMEDVTKEKYNNIDRILFISDSKYCIKTAKDMAKDMELNMDFISHELYKEISISDLTTNIDAFTTISQIEKLSLEFEKYCGIVICMHKPKISLLRNINRIALKTETPVVSTFIDGPFITAFSINPPKTGCIECFEQRALSRMEDHVSYQKFISSNIAKGDEENKGVVPILNMITNLALSEGYLLSKLKASKFEGRVLNIYVPCLEIQVEDLLRVPYCPACGNVSKAQLNEMNLSSRRIVDDIVSKIVD</sequence>
<accession>A0ABP3UI06</accession>
<dbReference type="Gene3D" id="3.40.50.720">
    <property type="entry name" value="NAD(P)-binding Rossmann-like Domain"/>
    <property type="match status" value="1"/>
</dbReference>